<keyword evidence="6 10" id="KW-0238">DNA-binding</keyword>
<evidence type="ECO:0000256" key="10">
    <source>
        <dbReference type="PROSITE-ProRule" id="PRU01091"/>
    </source>
</evidence>
<dbReference type="InterPro" id="IPR001867">
    <property type="entry name" value="OmpR/PhoB-type_DNA-bd"/>
</dbReference>
<comment type="subcellular location">
    <subcellularLocation>
        <location evidence="1">Cytoplasm</location>
    </subcellularLocation>
</comment>
<feature type="modified residue" description="4-aspartylphosphate" evidence="9">
    <location>
        <position position="56"/>
    </location>
</feature>
<dbReference type="Gene3D" id="1.10.10.10">
    <property type="entry name" value="Winged helix-like DNA-binding domain superfamily/Winged helix DNA-binding domain"/>
    <property type="match status" value="1"/>
</dbReference>
<dbReference type="EMBL" id="CP015583">
    <property type="protein sequence ID" value="APT57323.1"/>
    <property type="molecule type" value="Genomic_DNA"/>
</dbReference>
<evidence type="ECO:0000256" key="5">
    <source>
        <dbReference type="ARBA" id="ARBA00023015"/>
    </source>
</evidence>
<dbReference type="KEGG" id="rgi:RGI145_09625"/>
<keyword evidence="4" id="KW-0902">Two-component regulatory system</keyword>
<dbReference type="PROSITE" id="PS50110">
    <property type="entry name" value="RESPONSE_REGULATORY"/>
    <property type="match status" value="1"/>
</dbReference>
<evidence type="ECO:0000259" key="11">
    <source>
        <dbReference type="PROSITE" id="PS50110"/>
    </source>
</evidence>
<sequence>MSGEGRHVLVVEDDEDLRKLLLSLLRRNGFRATGARDGVEMRRLLAAAPVNLVLLDVMLPGQSGFELCRDLRAEGRVPVIILTALAETSDRVIGLELGADDFVVKPADPRELVARIRAVLRRVEDQEGSPGALGHEVARFAGWSLHTRRRELLRPDGVAVELTSGEYDLLLAFVERPQRILTRDQLLDLARNRPYGGLDRSMDVQISRLRAKLGPRPHEDGEPGLIKTVRGIGYLLSSPVEWSA</sequence>
<keyword evidence="2" id="KW-0963">Cytoplasm</keyword>
<dbReference type="Gene3D" id="6.10.250.690">
    <property type="match status" value="1"/>
</dbReference>
<dbReference type="eggNOG" id="COG0745">
    <property type="taxonomic scope" value="Bacteria"/>
</dbReference>
<gene>
    <name evidence="13" type="ORF">RGI145_09625</name>
</gene>
<dbReference type="SUPFAM" id="SSF52172">
    <property type="entry name" value="CheY-like"/>
    <property type="match status" value="1"/>
</dbReference>
<dbReference type="InterPro" id="IPR001789">
    <property type="entry name" value="Sig_transdc_resp-reg_receiver"/>
</dbReference>
<dbReference type="InterPro" id="IPR011006">
    <property type="entry name" value="CheY-like_superfamily"/>
</dbReference>
<dbReference type="InterPro" id="IPR036388">
    <property type="entry name" value="WH-like_DNA-bd_sf"/>
</dbReference>
<dbReference type="InterPro" id="IPR016032">
    <property type="entry name" value="Sig_transdc_resp-reg_C-effctor"/>
</dbReference>
<dbReference type="GO" id="GO:0005829">
    <property type="term" value="C:cytosol"/>
    <property type="evidence" value="ECO:0007669"/>
    <property type="project" value="TreeGrafter"/>
</dbReference>
<dbReference type="PROSITE" id="PS51755">
    <property type="entry name" value="OMPR_PHOB"/>
    <property type="match status" value="1"/>
</dbReference>
<keyword evidence="5" id="KW-0805">Transcription regulation</keyword>
<dbReference type="SMART" id="SM00448">
    <property type="entry name" value="REC"/>
    <property type="match status" value="1"/>
</dbReference>
<feature type="domain" description="OmpR/PhoB-type" evidence="12">
    <location>
        <begin position="135"/>
        <end position="238"/>
    </location>
</feature>
<dbReference type="STRING" id="257708.RGI145_09625"/>
<feature type="domain" description="Response regulatory" evidence="11">
    <location>
        <begin position="7"/>
        <end position="120"/>
    </location>
</feature>
<dbReference type="PANTHER" id="PTHR48111">
    <property type="entry name" value="REGULATOR OF RPOS"/>
    <property type="match status" value="1"/>
</dbReference>
<dbReference type="GO" id="GO:0000976">
    <property type="term" value="F:transcription cis-regulatory region binding"/>
    <property type="evidence" value="ECO:0007669"/>
    <property type="project" value="TreeGrafter"/>
</dbReference>
<dbReference type="Pfam" id="PF00072">
    <property type="entry name" value="Response_reg"/>
    <property type="match status" value="1"/>
</dbReference>
<dbReference type="GO" id="GO:0006355">
    <property type="term" value="P:regulation of DNA-templated transcription"/>
    <property type="evidence" value="ECO:0007669"/>
    <property type="project" value="InterPro"/>
</dbReference>
<feature type="DNA-binding region" description="OmpR/PhoB-type" evidence="10">
    <location>
        <begin position="135"/>
        <end position="238"/>
    </location>
</feature>
<evidence type="ECO:0000313" key="13">
    <source>
        <dbReference type="EMBL" id="APT57323.1"/>
    </source>
</evidence>
<dbReference type="Gene3D" id="3.40.50.2300">
    <property type="match status" value="1"/>
</dbReference>
<evidence type="ECO:0000256" key="4">
    <source>
        <dbReference type="ARBA" id="ARBA00023012"/>
    </source>
</evidence>
<evidence type="ECO:0000256" key="2">
    <source>
        <dbReference type="ARBA" id="ARBA00022490"/>
    </source>
</evidence>
<dbReference type="SMART" id="SM00862">
    <property type="entry name" value="Trans_reg_C"/>
    <property type="match status" value="1"/>
</dbReference>
<keyword evidence="3 9" id="KW-0597">Phosphoprotein</keyword>
<reference evidence="13 14" key="1">
    <citation type="submission" date="2016-05" db="EMBL/GenBank/DDBJ databases">
        <title>Complete Genome and Methylome Analysis of Psychrotrophic Bacterial Isolates from Antarctic Lake Untersee.</title>
        <authorList>
            <person name="Fomenkov A."/>
            <person name="Akimov V.N."/>
            <person name="Vasilyeva L.V."/>
            <person name="Andersen D."/>
            <person name="Vincze T."/>
            <person name="Roberts R.J."/>
        </authorList>
    </citation>
    <scope>NUCLEOTIDE SEQUENCE [LARGE SCALE GENOMIC DNA]</scope>
    <source>
        <strain evidence="13 14">U14-5</strain>
    </source>
</reference>
<dbReference type="GeneID" id="99634042"/>
<evidence type="ECO:0000256" key="7">
    <source>
        <dbReference type="ARBA" id="ARBA00023163"/>
    </source>
</evidence>
<keyword evidence="7" id="KW-0804">Transcription</keyword>
<dbReference type="CDD" id="cd17574">
    <property type="entry name" value="REC_OmpR"/>
    <property type="match status" value="1"/>
</dbReference>
<dbReference type="SUPFAM" id="SSF46894">
    <property type="entry name" value="C-terminal effector domain of the bipartite response regulators"/>
    <property type="match status" value="1"/>
</dbReference>
<evidence type="ECO:0000256" key="9">
    <source>
        <dbReference type="PROSITE-ProRule" id="PRU00169"/>
    </source>
</evidence>
<dbReference type="AlphaFoldDB" id="A0A1L7AF00"/>
<dbReference type="GO" id="GO:0000156">
    <property type="term" value="F:phosphorelay response regulator activity"/>
    <property type="evidence" value="ECO:0007669"/>
    <property type="project" value="TreeGrafter"/>
</dbReference>
<evidence type="ECO:0000313" key="14">
    <source>
        <dbReference type="Proteomes" id="UP000185494"/>
    </source>
</evidence>
<dbReference type="Proteomes" id="UP000185494">
    <property type="component" value="Chromosome 1"/>
</dbReference>
<dbReference type="FunFam" id="1.10.10.10:FF:000099">
    <property type="entry name" value="Two-component system response regulator TorR"/>
    <property type="match status" value="1"/>
</dbReference>
<dbReference type="CDD" id="cd00383">
    <property type="entry name" value="trans_reg_C"/>
    <property type="match status" value="1"/>
</dbReference>
<evidence type="ECO:0000256" key="6">
    <source>
        <dbReference type="ARBA" id="ARBA00023125"/>
    </source>
</evidence>
<evidence type="ECO:0000256" key="8">
    <source>
        <dbReference type="ARBA" id="ARBA00067337"/>
    </source>
</evidence>
<dbReference type="PANTHER" id="PTHR48111:SF4">
    <property type="entry name" value="DNA-BINDING DUAL TRANSCRIPTIONAL REGULATOR OMPR"/>
    <property type="match status" value="1"/>
</dbReference>
<accession>A0A1L7AF00</accession>
<proteinExistence type="predicted"/>
<evidence type="ECO:0000256" key="3">
    <source>
        <dbReference type="ARBA" id="ARBA00022553"/>
    </source>
</evidence>
<protein>
    <recommendedName>
        <fullName evidence="8">Regulatory protein VirG</fullName>
    </recommendedName>
</protein>
<dbReference type="Pfam" id="PF00486">
    <property type="entry name" value="Trans_reg_C"/>
    <property type="match status" value="1"/>
</dbReference>
<dbReference type="InterPro" id="IPR039420">
    <property type="entry name" value="WalR-like"/>
</dbReference>
<dbReference type="RefSeq" id="WP_019460574.1">
    <property type="nucleotide sequence ID" value="NZ_CP015583.1"/>
</dbReference>
<dbReference type="GO" id="GO:0032993">
    <property type="term" value="C:protein-DNA complex"/>
    <property type="evidence" value="ECO:0007669"/>
    <property type="project" value="TreeGrafter"/>
</dbReference>
<organism evidence="13 14">
    <name type="scientific">Roseomonas gilardii</name>
    <dbReference type="NCBI Taxonomy" id="257708"/>
    <lineage>
        <taxon>Bacteria</taxon>
        <taxon>Pseudomonadati</taxon>
        <taxon>Pseudomonadota</taxon>
        <taxon>Alphaproteobacteria</taxon>
        <taxon>Acetobacterales</taxon>
        <taxon>Roseomonadaceae</taxon>
        <taxon>Roseomonas</taxon>
    </lineage>
</organism>
<evidence type="ECO:0000256" key="1">
    <source>
        <dbReference type="ARBA" id="ARBA00004496"/>
    </source>
</evidence>
<evidence type="ECO:0000259" key="12">
    <source>
        <dbReference type="PROSITE" id="PS51755"/>
    </source>
</evidence>
<name>A0A1L7AF00_9PROT</name>